<dbReference type="Gene3D" id="3.30.70.3580">
    <property type="entry name" value="Antirestriction protein"/>
    <property type="match status" value="1"/>
</dbReference>
<sequence>MRFRPLFLINIFLTEVVMDCSNGNAVVERVVRAQRVGEAGRIDCLPRHFGVMGIVAEHATYGTLARLSENYRGGYWHYYELDNGGFYMAPDGDKPYLMIVEGNGYEGIVSPDAAGIIACAMVYSHLSFRWDGAQFVRAFHQLREFIFMHGEHTDILQALD</sequence>
<name>A0ABX5UC43_9BURK</name>
<evidence type="ECO:0000313" key="3">
    <source>
        <dbReference type="Proteomes" id="UP000298763"/>
    </source>
</evidence>
<dbReference type="Proteomes" id="UP000298763">
    <property type="component" value="Chromosome"/>
</dbReference>
<protein>
    <submittedName>
        <fullName evidence="2">Antirestriction protein</fullName>
    </submittedName>
</protein>
<reference evidence="2 3" key="1">
    <citation type="submission" date="2019-05" db="EMBL/GenBank/DDBJ databases">
        <title>Draft Genome Sequences of Six Type Strains of the Genus Massilia.</title>
        <authorList>
            <person name="Miess H."/>
            <person name="Frediansyhah A."/>
            <person name="Gross H."/>
        </authorList>
    </citation>
    <scope>NUCLEOTIDE SEQUENCE [LARGE SCALE GENOMIC DNA]</scope>
    <source>
        <strain evidence="2 3">DSMZ 26121</strain>
    </source>
</reference>
<accession>A0ABX5UC43</accession>
<evidence type="ECO:0000313" key="2">
    <source>
        <dbReference type="EMBL" id="QCP09105.1"/>
    </source>
</evidence>
<organism evidence="2 3">
    <name type="scientific">Pseudoduganella umbonata</name>
    <dbReference type="NCBI Taxonomy" id="864828"/>
    <lineage>
        <taxon>Bacteria</taxon>
        <taxon>Pseudomonadati</taxon>
        <taxon>Pseudomonadota</taxon>
        <taxon>Betaproteobacteria</taxon>
        <taxon>Burkholderiales</taxon>
        <taxon>Oxalobacteraceae</taxon>
        <taxon>Telluria group</taxon>
        <taxon>Pseudoduganella</taxon>
    </lineage>
</organism>
<dbReference type="EMBL" id="CP040017">
    <property type="protein sequence ID" value="QCP09105.1"/>
    <property type="molecule type" value="Genomic_DNA"/>
</dbReference>
<dbReference type="Pfam" id="PF03230">
    <property type="entry name" value="Antirestrict"/>
    <property type="match status" value="1"/>
</dbReference>
<comment type="similarity">
    <text evidence="1">Belongs to the antirestriction protein family.</text>
</comment>
<gene>
    <name evidence="2" type="ORF">FCL38_00620</name>
</gene>
<proteinExistence type="inferred from homology"/>
<dbReference type="InterPro" id="IPR042297">
    <property type="entry name" value="Antirestriction_sf"/>
</dbReference>
<keyword evidence="3" id="KW-1185">Reference proteome</keyword>
<evidence type="ECO:0000256" key="1">
    <source>
        <dbReference type="ARBA" id="ARBA00008618"/>
    </source>
</evidence>
<dbReference type="InterPro" id="IPR004914">
    <property type="entry name" value="Antirestrict"/>
</dbReference>